<dbReference type="Proteomes" id="UP001501475">
    <property type="component" value="Unassembled WGS sequence"/>
</dbReference>
<dbReference type="EMBL" id="BAAAPN010000029">
    <property type="protein sequence ID" value="GAA1752977.1"/>
    <property type="molecule type" value="Genomic_DNA"/>
</dbReference>
<feature type="transmembrane region" description="Helical" evidence="8">
    <location>
        <begin position="395"/>
        <end position="415"/>
    </location>
</feature>
<keyword evidence="5 8" id="KW-1133">Transmembrane helix</keyword>
<feature type="transmembrane region" description="Helical" evidence="8">
    <location>
        <begin position="217"/>
        <end position="235"/>
    </location>
</feature>
<comment type="caution">
    <text evidence="9">The sequence shown here is derived from an EMBL/GenBank/DDBJ whole genome shotgun (WGS) entry which is preliminary data.</text>
</comment>
<proteinExistence type="inferred from homology"/>
<organism evidence="9 10">
    <name type="scientific">Nostocoides vanveenii</name>
    <dbReference type="NCBI Taxonomy" id="330835"/>
    <lineage>
        <taxon>Bacteria</taxon>
        <taxon>Bacillati</taxon>
        <taxon>Actinomycetota</taxon>
        <taxon>Actinomycetes</taxon>
        <taxon>Micrococcales</taxon>
        <taxon>Intrasporangiaceae</taxon>
        <taxon>Nostocoides</taxon>
    </lineage>
</organism>
<dbReference type="RefSeq" id="WP_344063310.1">
    <property type="nucleotide sequence ID" value="NZ_BAAAPN010000029.1"/>
</dbReference>
<evidence type="ECO:0000256" key="7">
    <source>
        <dbReference type="ARBA" id="ARBA00024033"/>
    </source>
</evidence>
<evidence type="ECO:0000256" key="8">
    <source>
        <dbReference type="SAM" id="Phobius"/>
    </source>
</evidence>
<keyword evidence="2" id="KW-1003">Cell membrane</keyword>
<gene>
    <name evidence="9" type="ORF">GCM10009810_11180</name>
</gene>
<protein>
    <submittedName>
        <fullName evidence="9">Glycosyltransferase family 87 protein</fullName>
    </submittedName>
</protein>
<feature type="transmembrane region" description="Helical" evidence="8">
    <location>
        <begin position="323"/>
        <end position="344"/>
    </location>
</feature>
<comment type="subcellular location">
    <subcellularLocation>
        <location evidence="1">Cell membrane</location>
        <topology evidence="1">Multi-pass membrane protein</topology>
    </subcellularLocation>
</comment>
<evidence type="ECO:0000256" key="1">
    <source>
        <dbReference type="ARBA" id="ARBA00004651"/>
    </source>
</evidence>
<keyword evidence="3" id="KW-0808">Transferase</keyword>
<evidence type="ECO:0000256" key="5">
    <source>
        <dbReference type="ARBA" id="ARBA00022989"/>
    </source>
</evidence>
<evidence type="ECO:0000256" key="6">
    <source>
        <dbReference type="ARBA" id="ARBA00023136"/>
    </source>
</evidence>
<dbReference type="InterPro" id="IPR018584">
    <property type="entry name" value="GT87"/>
</dbReference>
<keyword evidence="4 8" id="KW-0812">Transmembrane</keyword>
<sequence length="425" mass="45683">MTGGYLDRRPGRYAAARPSSGRHRPWLLPLACAVLALLMWVGPYTHVGPWARPGLTDIGVYERVVEGIKAGRLPYRDLDLEYPPGAAVLFWLASLVPGHDLTQSFGRLMAVTWAIATGGATTAAGLLGYAQRRQALIGLSMAALPLMLGSLITTRYDAVVTAVVSWLLVAALATRWRWMWGLLIVATLLKIVPAALAPALVIWQAHRTDWRRATRSLALAIAAGVAIVASVVLWAPDGLRYVVHFHTARGAQIESTASSIVLALHTITGRPVVIDSTFGSQGPVGAGVTAFAQITMVASVLAIVVLVARFVRRLTRRPAPADARLAVTVLASTIVLLVVGSKVLSPQYLLWIVPATLLIPGRRGLAALGMTCATMVATQLYFPGYYWSLVDVETLPIWLLLLRNLLLIALVVLCWPRRSAAAGRA</sequence>
<dbReference type="Pfam" id="PF09594">
    <property type="entry name" value="GT87"/>
    <property type="match status" value="1"/>
</dbReference>
<feature type="transmembrane region" description="Helical" evidence="8">
    <location>
        <begin position="182"/>
        <end position="205"/>
    </location>
</feature>
<feature type="transmembrane region" description="Helical" evidence="8">
    <location>
        <begin position="135"/>
        <end position="152"/>
    </location>
</feature>
<evidence type="ECO:0000313" key="9">
    <source>
        <dbReference type="EMBL" id="GAA1752977.1"/>
    </source>
</evidence>
<keyword evidence="10" id="KW-1185">Reference proteome</keyword>
<evidence type="ECO:0000313" key="10">
    <source>
        <dbReference type="Proteomes" id="UP001501475"/>
    </source>
</evidence>
<feature type="transmembrane region" description="Helical" evidence="8">
    <location>
        <begin position="290"/>
        <end position="311"/>
    </location>
</feature>
<evidence type="ECO:0000256" key="3">
    <source>
        <dbReference type="ARBA" id="ARBA00022679"/>
    </source>
</evidence>
<feature type="transmembrane region" description="Helical" evidence="8">
    <location>
        <begin position="26"/>
        <end position="45"/>
    </location>
</feature>
<reference evidence="9 10" key="1">
    <citation type="journal article" date="2019" name="Int. J. Syst. Evol. Microbiol.">
        <title>The Global Catalogue of Microorganisms (GCM) 10K type strain sequencing project: providing services to taxonomists for standard genome sequencing and annotation.</title>
        <authorList>
            <consortium name="The Broad Institute Genomics Platform"/>
            <consortium name="The Broad Institute Genome Sequencing Center for Infectious Disease"/>
            <person name="Wu L."/>
            <person name="Ma J."/>
        </authorList>
    </citation>
    <scope>NUCLEOTIDE SEQUENCE [LARGE SCALE GENOMIC DNA]</scope>
    <source>
        <strain evidence="9 10">JCM 15591</strain>
    </source>
</reference>
<keyword evidence="6 8" id="KW-0472">Membrane</keyword>
<comment type="similarity">
    <text evidence="7">Belongs to the glycosyltransferase 87 family.</text>
</comment>
<evidence type="ECO:0000256" key="2">
    <source>
        <dbReference type="ARBA" id="ARBA00022475"/>
    </source>
</evidence>
<accession>A0ABN2KCH5</accession>
<evidence type="ECO:0000256" key="4">
    <source>
        <dbReference type="ARBA" id="ARBA00022692"/>
    </source>
</evidence>
<feature type="transmembrane region" description="Helical" evidence="8">
    <location>
        <begin position="110"/>
        <end position="129"/>
    </location>
</feature>
<name>A0ABN2KCH5_9MICO</name>